<dbReference type="Pfam" id="PF11553">
    <property type="entry name" value="DUF3231"/>
    <property type="match status" value="2"/>
</dbReference>
<name>A0ABS2QNT0_9BACI</name>
<evidence type="ECO:0008006" key="3">
    <source>
        <dbReference type="Google" id="ProtNLM"/>
    </source>
</evidence>
<sequence length="340" mass="38747">MEPIKSLKNIKSKKLAPDQKLTAAELGKLWATYVGNTMSKCILTSFLNHVDDEEIKQLLNNGKNLAQDFIEKIEGIMKKDHVAIPKGFTDEDVNLQSPRLYKDEFYVHYLKYAAKAGLSLYAVAIPLVLREDVRNFFAYCNKATIELLSQINDMLMSKDLIIKIPEIPIPKEVDFVHKQNFFSGFLGEKRPLHALEIIHLYDNIENNVTSKALITGFSQVANREKVRDFFIRGKEITDKAIRQFKEKLEDDNLPSPSYLDHLVTSSSIAPFSDRLMTFHKVDMFSMKIRSFSNSIAVNGRRDIALVYSKAIANVLLFVDDGGNLLIENGWMEQPPTNLSR</sequence>
<proteinExistence type="predicted"/>
<dbReference type="InterPro" id="IPR012347">
    <property type="entry name" value="Ferritin-like"/>
</dbReference>
<dbReference type="EMBL" id="JAFBFI010000032">
    <property type="protein sequence ID" value="MBM7694680.1"/>
    <property type="molecule type" value="Genomic_DNA"/>
</dbReference>
<evidence type="ECO:0000313" key="2">
    <source>
        <dbReference type="Proteomes" id="UP000823486"/>
    </source>
</evidence>
<dbReference type="RefSeq" id="WP_204547892.1">
    <property type="nucleotide sequence ID" value="NZ_JAFBFI010000032.1"/>
</dbReference>
<keyword evidence="2" id="KW-1185">Reference proteome</keyword>
<organism evidence="1 2">
    <name type="scientific">Peribacillus deserti</name>
    <dbReference type="NCBI Taxonomy" id="673318"/>
    <lineage>
        <taxon>Bacteria</taxon>
        <taxon>Bacillati</taxon>
        <taxon>Bacillota</taxon>
        <taxon>Bacilli</taxon>
        <taxon>Bacillales</taxon>
        <taxon>Bacillaceae</taxon>
        <taxon>Peribacillus</taxon>
    </lineage>
</organism>
<comment type="caution">
    <text evidence="1">The sequence shown here is derived from an EMBL/GenBank/DDBJ whole genome shotgun (WGS) entry which is preliminary data.</text>
</comment>
<dbReference type="InterPro" id="IPR021617">
    <property type="entry name" value="DUF3231"/>
</dbReference>
<accession>A0ABS2QNT0</accession>
<gene>
    <name evidence="1" type="ORF">JOC77_004157</name>
</gene>
<dbReference type="Proteomes" id="UP000823486">
    <property type="component" value="Unassembled WGS sequence"/>
</dbReference>
<protein>
    <recommendedName>
        <fullName evidence="3">DUF3231 domain-containing protein</fullName>
    </recommendedName>
</protein>
<dbReference type="Gene3D" id="1.20.1260.10">
    <property type="match status" value="2"/>
</dbReference>
<evidence type="ECO:0000313" key="1">
    <source>
        <dbReference type="EMBL" id="MBM7694680.1"/>
    </source>
</evidence>
<reference evidence="1 2" key="1">
    <citation type="submission" date="2021-01" db="EMBL/GenBank/DDBJ databases">
        <title>Genomic Encyclopedia of Type Strains, Phase IV (KMG-IV): sequencing the most valuable type-strain genomes for metagenomic binning, comparative biology and taxonomic classification.</title>
        <authorList>
            <person name="Goeker M."/>
        </authorList>
    </citation>
    <scope>NUCLEOTIDE SEQUENCE [LARGE SCALE GENOMIC DNA]</scope>
    <source>
        <strain evidence="1 2">DSM 105482</strain>
    </source>
</reference>